<evidence type="ECO:0000313" key="4">
    <source>
        <dbReference type="Proteomes" id="UP001149163"/>
    </source>
</evidence>
<organism evidence="3 4">
    <name type="scientific">Penicillium canariense</name>
    <dbReference type="NCBI Taxonomy" id="189055"/>
    <lineage>
        <taxon>Eukaryota</taxon>
        <taxon>Fungi</taxon>
        <taxon>Dikarya</taxon>
        <taxon>Ascomycota</taxon>
        <taxon>Pezizomycotina</taxon>
        <taxon>Eurotiomycetes</taxon>
        <taxon>Eurotiomycetidae</taxon>
        <taxon>Eurotiales</taxon>
        <taxon>Aspergillaceae</taxon>
        <taxon>Penicillium</taxon>
    </lineage>
</organism>
<keyword evidence="2" id="KW-1133">Transmembrane helix</keyword>
<proteinExistence type="predicted"/>
<dbReference type="OrthoDB" id="4506934at2759"/>
<comment type="caution">
    <text evidence="3">The sequence shown here is derived from an EMBL/GenBank/DDBJ whole genome shotgun (WGS) entry which is preliminary data.</text>
</comment>
<protein>
    <submittedName>
        <fullName evidence="3">Uncharacterized protein</fullName>
    </submittedName>
</protein>
<dbReference type="GeneID" id="81427903"/>
<dbReference type="AlphaFoldDB" id="A0A9W9HXG2"/>
<dbReference type="RefSeq" id="XP_056541156.1">
    <property type="nucleotide sequence ID" value="XM_056688727.1"/>
</dbReference>
<feature type="region of interest" description="Disordered" evidence="1">
    <location>
        <begin position="63"/>
        <end position="96"/>
    </location>
</feature>
<accession>A0A9W9HXG2</accession>
<feature type="transmembrane region" description="Helical" evidence="2">
    <location>
        <begin position="130"/>
        <end position="149"/>
    </location>
</feature>
<evidence type="ECO:0000256" key="1">
    <source>
        <dbReference type="SAM" id="MobiDB-lite"/>
    </source>
</evidence>
<sequence>MGLPRDNDPAPDYEEVFEQQPSNPLMGVTSEPFSLGMRLADMRGQLQDQLRGFSGPYARVVQSDQDIDVEPGESHHHNSSTSPLQQGIALGAGPSDGQPHVHCKVCDAQMERREKRRAETEHCQIVSRTFILITLFLMIVAIIAVTSALKKKH</sequence>
<gene>
    <name evidence="3" type="ORF">N7482_006602</name>
</gene>
<evidence type="ECO:0000256" key="2">
    <source>
        <dbReference type="SAM" id="Phobius"/>
    </source>
</evidence>
<keyword evidence="2" id="KW-0812">Transmembrane</keyword>
<name>A0A9W9HXG2_9EURO</name>
<keyword evidence="2" id="KW-0472">Membrane</keyword>
<dbReference type="Proteomes" id="UP001149163">
    <property type="component" value="Unassembled WGS sequence"/>
</dbReference>
<evidence type="ECO:0000313" key="3">
    <source>
        <dbReference type="EMBL" id="KAJ5159598.1"/>
    </source>
</evidence>
<reference evidence="3" key="1">
    <citation type="submission" date="2022-11" db="EMBL/GenBank/DDBJ databases">
        <authorList>
            <person name="Petersen C."/>
        </authorList>
    </citation>
    <scope>NUCLEOTIDE SEQUENCE</scope>
    <source>
        <strain evidence="3">IBT 26290</strain>
    </source>
</reference>
<keyword evidence="4" id="KW-1185">Reference proteome</keyword>
<feature type="region of interest" description="Disordered" evidence="1">
    <location>
        <begin position="1"/>
        <end position="27"/>
    </location>
</feature>
<dbReference type="EMBL" id="JAPQKN010000004">
    <property type="protein sequence ID" value="KAJ5159598.1"/>
    <property type="molecule type" value="Genomic_DNA"/>
</dbReference>
<reference evidence="3" key="2">
    <citation type="journal article" date="2023" name="IMA Fungus">
        <title>Comparative genomic study of the Penicillium genus elucidates a diverse pangenome and 15 lateral gene transfer events.</title>
        <authorList>
            <person name="Petersen C."/>
            <person name="Sorensen T."/>
            <person name="Nielsen M.R."/>
            <person name="Sondergaard T.E."/>
            <person name="Sorensen J.L."/>
            <person name="Fitzpatrick D.A."/>
            <person name="Frisvad J.C."/>
            <person name="Nielsen K.L."/>
        </authorList>
    </citation>
    <scope>NUCLEOTIDE SEQUENCE</scope>
    <source>
        <strain evidence="3">IBT 26290</strain>
    </source>
</reference>